<keyword evidence="4" id="KW-1185">Reference proteome</keyword>
<evidence type="ECO:0000256" key="2">
    <source>
        <dbReference type="SAM" id="Phobius"/>
    </source>
</evidence>
<comment type="similarity">
    <text evidence="1">Belongs to the TolB family.</text>
</comment>
<feature type="transmembrane region" description="Helical" evidence="2">
    <location>
        <begin position="406"/>
        <end position="433"/>
    </location>
</feature>
<dbReference type="InterPro" id="IPR011659">
    <property type="entry name" value="WD40"/>
</dbReference>
<accession>A0A3S0QQH8</accession>
<protein>
    <recommendedName>
        <fullName evidence="5">DUF5050 domain-containing protein</fullName>
    </recommendedName>
</protein>
<reference evidence="3 4" key="1">
    <citation type="submission" date="2018-12" db="EMBL/GenBank/DDBJ databases">
        <title>Lysinibacillus antri sp. nov., isolated from a cave soil.</title>
        <authorList>
            <person name="Narsing Rao M.P."/>
            <person name="Zhang H."/>
            <person name="Dong Z.-Y."/>
            <person name="Niu X.-K."/>
            <person name="Zhang K."/>
            <person name="Fang B.-Z."/>
            <person name="Kang Y.-Q."/>
            <person name="Xiao M."/>
            <person name="Li W.-J."/>
        </authorList>
    </citation>
    <scope>NUCLEOTIDE SEQUENCE [LARGE SCALE GENOMIC DNA]</scope>
    <source>
        <strain evidence="3 4">SYSU K30002</strain>
    </source>
</reference>
<comment type="caution">
    <text evidence="3">The sequence shown here is derived from an EMBL/GenBank/DDBJ whole genome shotgun (WGS) entry which is preliminary data.</text>
</comment>
<dbReference type="AlphaFoldDB" id="A0A3S0QQH8"/>
<dbReference type="RefSeq" id="WP_126658619.1">
    <property type="nucleotide sequence ID" value="NZ_RYYR01000008.1"/>
</dbReference>
<gene>
    <name evidence="3" type="ORF">EK386_07870</name>
</gene>
<evidence type="ECO:0000313" key="4">
    <source>
        <dbReference type="Proteomes" id="UP000287910"/>
    </source>
</evidence>
<keyword evidence="2" id="KW-1133">Transmembrane helix</keyword>
<dbReference type="PANTHER" id="PTHR36842">
    <property type="entry name" value="PROTEIN TOLB HOMOLOG"/>
    <property type="match status" value="1"/>
</dbReference>
<dbReference type="SUPFAM" id="SSF69304">
    <property type="entry name" value="Tricorn protease N-terminal domain"/>
    <property type="match status" value="1"/>
</dbReference>
<dbReference type="InterPro" id="IPR011042">
    <property type="entry name" value="6-blade_b-propeller_TolB-like"/>
</dbReference>
<keyword evidence="2" id="KW-0812">Transmembrane</keyword>
<organism evidence="3 4">
    <name type="scientific">Lysinibacillus antri</name>
    <dbReference type="NCBI Taxonomy" id="2498145"/>
    <lineage>
        <taxon>Bacteria</taxon>
        <taxon>Bacillati</taxon>
        <taxon>Bacillota</taxon>
        <taxon>Bacilli</taxon>
        <taxon>Bacillales</taxon>
        <taxon>Bacillaceae</taxon>
        <taxon>Lysinibacillus</taxon>
    </lineage>
</organism>
<feature type="transmembrane region" description="Helical" evidence="2">
    <location>
        <begin position="345"/>
        <end position="369"/>
    </location>
</feature>
<evidence type="ECO:0000256" key="1">
    <source>
        <dbReference type="ARBA" id="ARBA00009820"/>
    </source>
</evidence>
<sequence length="438" mass="49129">MKKKRILISLISVTFLLLAASIVLSILRDDDPYRYFTGMGSSFDLSPNEEYYVFSYFVDGKEDIYRSTSEGTDVEKLTESASENFHSPRYSKDGTKILYLAENAEGINSLLVASQNGTGQEILTNATTHVSEAVFSNTGEEIYFFGTAAEDFKKAEGETTEGFDLFVVDIVSKEIKQLTNQDHFTMNYLSVSPDGKEIYYSLFDGNREVVTAFSLEDGSEKEAPGSTLLPDDTYSFRYSPDGKRIAYTSISKESLDSSLFKYELFLLDLENGQSKRLTNLDSSVVSPEFFKDQTQIAFLENSNWPQDPAEHTLKVIDLETEKIQSIELELPHGKSSHLLSKSIDIFANGSTVAILYVILLGLISTYLSFYHSRRRYYPSIASVLLTVLVFISSFIVAMVVDPWYGIALGMLAAALFGCTLIIFGYTFALTFFLKRRNT</sequence>
<keyword evidence="2" id="KW-0472">Membrane</keyword>
<name>A0A3S0QQH8_9BACI</name>
<dbReference type="Proteomes" id="UP000287910">
    <property type="component" value="Unassembled WGS sequence"/>
</dbReference>
<evidence type="ECO:0008006" key="5">
    <source>
        <dbReference type="Google" id="ProtNLM"/>
    </source>
</evidence>
<dbReference type="EMBL" id="RYYR01000008">
    <property type="protein sequence ID" value="RUL54036.1"/>
    <property type="molecule type" value="Genomic_DNA"/>
</dbReference>
<dbReference type="Pfam" id="PF07676">
    <property type="entry name" value="PD40"/>
    <property type="match status" value="2"/>
</dbReference>
<dbReference type="Gene3D" id="2.120.10.30">
    <property type="entry name" value="TolB, C-terminal domain"/>
    <property type="match status" value="2"/>
</dbReference>
<evidence type="ECO:0000313" key="3">
    <source>
        <dbReference type="EMBL" id="RUL54036.1"/>
    </source>
</evidence>
<proteinExistence type="inferred from homology"/>
<dbReference type="PANTHER" id="PTHR36842:SF1">
    <property type="entry name" value="PROTEIN TOLB"/>
    <property type="match status" value="1"/>
</dbReference>
<feature type="transmembrane region" description="Helical" evidence="2">
    <location>
        <begin position="376"/>
        <end position="400"/>
    </location>
</feature>